<dbReference type="InterPro" id="IPR053745">
    <property type="entry name" value="Viral_Tail_Comp_sf"/>
</dbReference>
<gene>
    <name evidence="1" type="ORF">S23_27910</name>
</gene>
<dbReference type="Gene3D" id="3.30.2000.30">
    <property type="match status" value="1"/>
</dbReference>
<dbReference type="AlphaFoldDB" id="A0AAI8M9J7"/>
<proteinExistence type="predicted"/>
<keyword evidence="2" id="KW-1185">Reference proteome</keyword>
<dbReference type="RefSeq" id="WP_015685323.1">
    <property type="nucleotide sequence ID" value="NC_017082.1"/>
</dbReference>
<dbReference type="InterPro" id="IPR021508">
    <property type="entry name" value="Gp17-like"/>
</dbReference>
<organism evidence="1 2">
    <name type="scientific">Bradyrhizobium cosmicum</name>
    <dbReference type="NCBI Taxonomy" id="1404864"/>
    <lineage>
        <taxon>Bacteria</taxon>
        <taxon>Pseudomonadati</taxon>
        <taxon>Pseudomonadota</taxon>
        <taxon>Alphaproteobacteria</taxon>
        <taxon>Hyphomicrobiales</taxon>
        <taxon>Nitrobacteraceae</taxon>
        <taxon>Bradyrhizobium</taxon>
    </lineage>
</organism>
<evidence type="ECO:0000313" key="2">
    <source>
        <dbReference type="Proteomes" id="UP000007886"/>
    </source>
</evidence>
<dbReference type="EMBL" id="AP012279">
    <property type="protein sequence ID" value="BAL76003.1"/>
    <property type="molecule type" value="Genomic_DNA"/>
</dbReference>
<dbReference type="Pfam" id="PF11367">
    <property type="entry name" value="Tail_completion_gp17"/>
    <property type="match status" value="1"/>
</dbReference>
<accession>A0AAI8M9J7</accession>
<dbReference type="KEGG" id="brs:S23_27910"/>
<protein>
    <submittedName>
        <fullName evidence="1">Gene transfer agent-like protein</fullName>
    </submittedName>
</protein>
<name>A0AAI8M9J7_9BRAD</name>
<dbReference type="Proteomes" id="UP000007886">
    <property type="component" value="Chromosome"/>
</dbReference>
<evidence type="ECO:0000313" key="1">
    <source>
        <dbReference type="EMBL" id="BAL76003.1"/>
    </source>
</evidence>
<sequence>MTSPSLELQGAVVARLKAYPGLAALVEARVFDRVPEKAELPYLSWGPEQAISDDAEGITGFDVTIQIDAWSRKVGLPEVKRIAEQVRLALTEQELALDDNALVLVEHRQTRILPEPDGLTSHAAIEFAAFIEQP</sequence>
<reference evidence="1 2" key="1">
    <citation type="journal article" date="2012" name="Microbes Environ.">
        <title>Complete genome sequence of Bradyrhizobium sp. S23321: insights into symbiosis evolution in soil oligotrophs.</title>
        <authorList>
            <person name="Okubo T."/>
            <person name="Tsukui T."/>
            <person name="Maita H."/>
            <person name="Okamoto S."/>
            <person name="Oshima K."/>
            <person name="Fujisawa T."/>
            <person name="Saito A."/>
            <person name="Futamata H."/>
            <person name="Hattori R."/>
            <person name="Shimomura Y."/>
            <person name="Haruta S."/>
            <person name="Morimoto S."/>
            <person name="Wang Y."/>
            <person name="Sakai Y."/>
            <person name="Hattori M."/>
            <person name="Aizawa S."/>
            <person name="Nagashima K.V.P."/>
            <person name="Masuda S."/>
            <person name="Hattori T."/>
            <person name="Yamashita A."/>
            <person name="Bao Z."/>
            <person name="Hayatsu M."/>
            <person name="Kajiya-Kanegae H."/>
            <person name="Yoshinaga I."/>
            <person name="Sakamoto K."/>
            <person name="Toyota K."/>
            <person name="Nakao M."/>
            <person name="Kohara M."/>
            <person name="Anda M."/>
            <person name="Niwa R."/>
            <person name="Jung-Hwan P."/>
            <person name="Sameshima-Saito R."/>
            <person name="Tokuda S."/>
            <person name="Yamamoto S."/>
            <person name="Yamamoto S."/>
            <person name="Yokoyama T."/>
            <person name="Akutsu T."/>
            <person name="Nakamura Y."/>
            <person name="Nakahira-Yanaka Y."/>
            <person name="Takada Hoshino Y."/>
            <person name="Hirakawa H."/>
            <person name="Mitsui H."/>
            <person name="Terasawa K."/>
            <person name="Itakura M."/>
            <person name="Sato S."/>
            <person name="Ikeda-Ohtsubo W."/>
            <person name="Sakakura N."/>
            <person name="Kaminuma E."/>
            <person name="Minamisawa K."/>
        </authorList>
    </citation>
    <scope>NUCLEOTIDE SEQUENCE [LARGE SCALE GENOMIC DNA]</scope>
    <source>
        <strain evidence="1 2">S23321</strain>
    </source>
</reference>